<dbReference type="STRING" id="692370.A6F68_00092"/>
<feature type="domain" description="GIY-YIG" evidence="1">
    <location>
        <begin position="199"/>
        <end position="285"/>
    </location>
</feature>
<organism evidence="2 3">
    <name type="scientific">Tsuneonella dongtanensis</name>
    <dbReference type="NCBI Taxonomy" id="692370"/>
    <lineage>
        <taxon>Bacteria</taxon>
        <taxon>Pseudomonadati</taxon>
        <taxon>Pseudomonadota</taxon>
        <taxon>Alphaproteobacteria</taxon>
        <taxon>Sphingomonadales</taxon>
        <taxon>Erythrobacteraceae</taxon>
        <taxon>Tsuneonella</taxon>
    </lineage>
</organism>
<sequence length="289" mass="32964">MLDFNTLLELVDLDPADTLTVRHFPIEKKLRRVLPWLVEERPELWLAYQQIQWVTLEKAMTKGSHIASFIGLEPARATFAGVYRIGKWTTLDHAGYRDFPGNAELERLGMSGRSPDIPDCLAFDLEPLDHYREWIGKLTVAWPKPAQNWWRWAGRGVFPIETIVEESRFVQGLPDWRELVLAWNELHAMPTSWRAALAQWRGVYLIHDADRRSSYIGSAGGADNILGRWLGYAATGHGGNRELRKSDPSALRFSILERTSPDLDVAALVALESSWKERLHTREVGLNAN</sequence>
<dbReference type="Gene3D" id="3.40.1440.10">
    <property type="entry name" value="GIY-YIG endonuclease"/>
    <property type="match status" value="1"/>
</dbReference>
<dbReference type="Proteomes" id="UP000092932">
    <property type="component" value="Chromosome"/>
</dbReference>
<evidence type="ECO:0000259" key="1">
    <source>
        <dbReference type="PROSITE" id="PS50164"/>
    </source>
</evidence>
<dbReference type="PROSITE" id="PS50164">
    <property type="entry name" value="GIY_YIG"/>
    <property type="match status" value="1"/>
</dbReference>
<dbReference type="KEGG" id="ado:A6F68_00092"/>
<protein>
    <recommendedName>
        <fullName evidence="1">GIY-YIG domain-containing protein</fullName>
    </recommendedName>
</protein>
<keyword evidence="3" id="KW-1185">Reference proteome</keyword>
<dbReference type="RefSeq" id="WP_198152635.1">
    <property type="nucleotide sequence ID" value="NZ_CP016591.1"/>
</dbReference>
<dbReference type="EMBL" id="CP016591">
    <property type="protein sequence ID" value="ANY18628.1"/>
    <property type="molecule type" value="Genomic_DNA"/>
</dbReference>
<name>A0A1B2A969_9SPHN</name>
<dbReference type="InterPro" id="IPR035901">
    <property type="entry name" value="GIY-YIG_endonuc_sf"/>
</dbReference>
<evidence type="ECO:0000313" key="3">
    <source>
        <dbReference type="Proteomes" id="UP000092932"/>
    </source>
</evidence>
<dbReference type="AlphaFoldDB" id="A0A1B2A969"/>
<evidence type="ECO:0000313" key="2">
    <source>
        <dbReference type="EMBL" id="ANY18628.1"/>
    </source>
</evidence>
<gene>
    <name evidence="2" type="ORF">A6F68_00092</name>
</gene>
<dbReference type="CDD" id="cd10446">
    <property type="entry name" value="GIY-YIG_unchar_1"/>
    <property type="match status" value="1"/>
</dbReference>
<reference evidence="2 3" key="1">
    <citation type="submission" date="2016-07" db="EMBL/GenBank/DDBJ databases">
        <title>Complete genome sequence of Altererythrobacter dongtanensis KCTC 22672, a type strain with esterase isolated from tidal flat.</title>
        <authorList>
            <person name="Cheng H."/>
            <person name="Wu Y.-H."/>
            <person name="Zhou P."/>
            <person name="Huo Y.-Y."/>
            <person name="Wang C.-S."/>
            <person name="Xu X.-W."/>
        </authorList>
    </citation>
    <scope>NUCLEOTIDE SEQUENCE [LARGE SCALE GENOMIC DNA]</scope>
    <source>
        <strain evidence="2 3">KCTC 22672</strain>
    </source>
</reference>
<accession>A0A1B2A969</accession>
<proteinExistence type="predicted"/>
<dbReference type="InterPro" id="IPR000305">
    <property type="entry name" value="GIY-YIG_endonuc"/>
</dbReference>
<dbReference type="SUPFAM" id="SSF82771">
    <property type="entry name" value="GIY-YIG endonuclease"/>
    <property type="match status" value="1"/>
</dbReference>